<dbReference type="PANTHER" id="PTHR42760:SF36">
    <property type="entry name" value="OXIDOREDUCTASE YTKK-RELATED"/>
    <property type="match status" value="1"/>
</dbReference>
<dbReference type="SUPFAM" id="SSF51735">
    <property type="entry name" value="NAD(P)-binding Rossmann-fold domains"/>
    <property type="match status" value="1"/>
</dbReference>
<proteinExistence type="inferred from homology"/>
<accession>A0ABU1INC6</accession>
<dbReference type="GO" id="GO:0004316">
    <property type="term" value="F:3-oxoacyl-[acyl-carrier-protein] reductase (NADPH) activity"/>
    <property type="evidence" value="ECO:0007669"/>
    <property type="project" value="UniProtKB-EC"/>
</dbReference>
<reference evidence="2 3" key="1">
    <citation type="submission" date="2023-07" db="EMBL/GenBank/DDBJ databases">
        <title>Genomic Encyclopedia of Type Strains, Phase IV (KMG-IV): sequencing the most valuable type-strain genomes for metagenomic binning, comparative biology and taxonomic classification.</title>
        <authorList>
            <person name="Goeker M."/>
        </authorList>
    </citation>
    <scope>NUCLEOTIDE SEQUENCE [LARGE SCALE GENOMIC DNA]</scope>
    <source>
        <strain evidence="2 3">DSM 45903</strain>
    </source>
</reference>
<dbReference type="RefSeq" id="WP_309865109.1">
    <property type="nucleotide sequence ID" value="NZ_JAVDQG010000004.1"/>
</dbReference>
<organism evidence="2 3">
    <name type="scientific">Desmospora profundinema</name>
    <dbReference type="NCBI Taxonomy" id="1571184"/>
    <lineage>
        <taxon>Bacteria</taxon>
        <taxon>Bacillati</taxon>
        <taxon>Bacillota</taxon>
        <taxon>Bacilli</taxon>
        <taxon>Bacillales</taxon>
        <taxon>Thermoactinomycetaceae</taxon>
        <taxon>Desmospora</taxon>
    </lineage>
</organism>
<keyword evidence="3" id="KW-1185">Reference proteome</keyword>
<evidence type="ECO:0000313" key="3">
    <source>
        <dbReference type="Proteomes" id="UP001185012"/>
    </source>
</evidence>
<comment type="similarity">
    <text evidence="1">Belongs to the short-chain dehydrogenases/reductases (SDR) family.</text>
</comment>
<dbReference type="InterPro" id="IPR002347">
    <property type="entry name" value="SDR_fam"/>
</dbReference>
<dbReference type="CDD" id="cd05233">
    <property type="entry name" value="SDR_c"/>
    <property type="match status" value="1"/>
</dbReference>
<evidence type="ECO:0000313" key="2">
    <source>
        <dbReference type="EMBL" id="MDR6225903.1"/>
    </source>
</evidence>
<comment type="caution">
    <text evidence="2">The sequence shown here is derived from an EMBL/GenBank/DDBJ whole genome shotgun (WGS) entry which is preliminary data.</text>
</comment>
<dbReference type="PRINTS" id="PR00081">
    <property type="entry name" value="GDHRDH"/>
</dbReference>
<keyword evidence="2" id="KW-0560">Oxidoreductase</keyword>
<dbReference type="EC" id="1.1.1.100" evidence="2"/>
<dbReference type="PRINTS" id="PR00080">
    <property type="entry name" value="SDRFAMILY"/>
</dbReference>
<dbReference type="Gene3D" id="3.40.50.720">
    <property type="entry name" value="NAD(P)-binding Rossmann-like Domain"/>
    <property type="match status" value="1"/>
</dbReference>
<gene>
    <name evidence="2" type="ORF">JOE21_001909</name>
</gene>
<protein>
    <submittedName>
        <fullName evidence="2">3-oxoacyl-[acyl-carrier protein] reductase</fullName>
        <ecNumber evidence="2">1.1.1.100</ecNumber>
    </submittedName>
</protein>
<dbReference type="InterPro" id="IPR036291">
    <property type="entry name" value="NAD(P)-bd_dom_sf"/>
</dbReference>
<dbReference type="EMBL" id="JAVDQG010000004">
    <property type="protein sequence ID" value="MDR6225903.1"/>
    <property type="molecule type" value="Genomic_DNA"/>
</dbReference>
<dbReference type="Pfam" id="PF13561">
    <property type="entry name" value="adh_short_C2"/>
    <property type="match status" value="1"/>
</dbReference>
<sequence length="260" mass="28305">MTTEAKVAWITGGISGLGVQVARVLAEAGYRIAVNYRSSLDAAEKLKGEVEERGGQLLALQGDVSQVEDVRRMAGVIHDCWERVDVLVCAAGPLLFQRIETIAFTDDQWREMVDGNLSGVFYCVREVVPGMRRRGWGRIVTFGFPEVETAPAWTGFSAYAAAKAGVVSLTRTLAQEEAPHGITVNMVSPGDIRHPFKEAPIAAARGKQEPRNPVGRPGTGEDLARVIRFLAEPNSDFITGAVVPVTGGFDNRDFRVDHRE</sequence>
<dbReference type="PANTHER" id="PTHR42760">
    <property type="entry name" value="SHORT-CHAIN DEHYDROGENASES/REDUCTASES FAMILY MEMBER"/>
    <property type="match status" value="1"/>
</dbReference>
<dbReference type="Proteomes" id="UP001185012">
    <property type="component" value="Unassembled WGS sequence"/>
</dbReference>
<evidence type="ECO:0000256" key="1">
    <source>
        <dbReference type="ARBA" id="ARBA00006484"/>
    </source>
</evidence>
<name>A0ABU1INC6_9BACL</name>